<dbReference type="Proteomes" id="UP000799755">
    <property type="component" value="Unassembled WGS sequence"/>
</dbReference>
<dbReference type="EMBL" id="MU003497">
    <property type="protein sequence ID" value="KAF2474754.1"/>
    <property type="molecule type" value="Genomic_DNA"/>
</dbReference>
<keyword evidence="2" id="KW-1185">Reference proteome</keyword>
<protein>
    <submittedName>
        <fullName evidence="1">Uncharacterized protein</fullName>
    </submittedName>
</protein>
<name>A0ACB6R617_9PLEO</name>
<gene>
    <name evidence="1" type="ORF">BDR25DRAFT_301396</name>
</gene>
<evidence type="ECO:0000313" key="1">
    <source>
        <dbReference type="EMBL" id="KAF2474754.1"/>
    </source>
</evidence>
<reference evidence="1" key="1">
    <citation type="journal article" date="2020" name="Stud. Mycol.">
        <title>101 Dothideomycetes genomes: a test case for predicting lifestyles and emergence of pathogens.</title>
        <authorList>
            <person name="Haridas S."/>
            <person name="Albert R."/>
            <person name="Binder M."/>
            <person name="Bloem J."/>
            <person name="Labutti K."/>
            <person name="Salamov A."/>
            <person name="Andreopoulos B."/>
            <person name="Baker S."/>
            <person name="Barry K."/>
            <person name="Bills G."/>
            <person name="Bluhm B."/>
            <person name="Cannon C."/>
            <person name="Castanera R."/>
            <person name="Culley D."/>
            <person name="Daum C."/>
            <person name="Ezra D."/>
            <person name="Gonzalez J."/>
            <person name="Henrissat B."/>
            <person name="Kuo A."/>
            <person name="Liang C."/>
            <person name="Lipzen A."/>
            <person name="Lutzoni F."/>
            <person name="Magnuson J."/>
            <person name="Mondo S."/>
            <person name="Nolan M."/>
            <person name="Ohm R."/>
            <person name="Pangilinan J."/>
            <person name="Park H.-J."/>
            <person name="Ramirez L."/>
            <person name="Alfaro M."/>
            <person name="Sun H."/>
            <person name="Tritt A."/>
            <person name="Yoshinaga Y."/>
            <person name="Zwiers L.-H."/>
            <person name="Turgeon B."/>
            <person name="Goodwin S."/>
            <person name="Spatafora J."/>
            <person name="Crous P."/>
            <person name="Grigoriev I."/>
        </authorList>
    </citation>
    <scope>NUCLEOTIDE SEQUENCE</scope>
    <source>
        <strain evidence="1">ATCC 200398</strain>
    </source>
</reference>
<proteinExistence type="predicted"/>
<comment type="caution">
    <text evidence="1">The sequence shown here is derived from an EMBL/GenBank/DDBJ whole genome shotgun (WGS) entry which is preliminary data.</text>
</comment>
<sequence length="172" mass="16359">MRLSVVALLATLSSLGLAQLDQLPKCAQTCFGNNLGGCNALDFKCVCSNSALIAGLSCCVSQTCTPTEQESTIKVAVQLCNAYQVSVPTSASCAASQTGASTAAPSASGASRNVTAAITSGASAASTGAKTSVSGAAASGPPSQAGSTGAAPLQTAGAGLVGVAIAGLMAAL</sequence>
<evidence type="ECO:0000313" key="2">
    <source>
        <dbReference type="Proteomes" id="UP000799755"/>
    </source>
</evidence>
<accession>A0ACB6R617</accession>
<organism evidence="1 2">
    <name type="scientific">Lindgomyces ingoldianus</name>
    <dbReference type="NCBI Taxonomy" id="673940"/>
    <lineage>
        <taxon>Eukaryota</taxon>
        <taxon>Fungi</taxon>
        <taxon>Dikarya</taxon>
        <taxon>Ascomycota</taxon>
        <taxon>Pezizomycotina</taxon>
        <taxon>Dothideomycetes</taxon>
        <taxon>Pleosporomycetidae</taxon>
        <taxon>Pleosporales</taxon>
        <taxon>Lindgomycetaceae</taxon>
        <taxon>Lindgomyces</taxon>
    </lineage>
</organism>